<name>A0A6A6DF40_9PEZI</name>
<dbReference type="Pfam" id="PF07690">
    <property type="entry name" value="MFS_1"/>
    <property type="match status" value="1"/>
</dbReference>
<dbReference type="PANTHER" id="PTHR23501:SF43">
    <property type="entry name" value="MULTIDRUG TRANSPORTER, PUTATIVE (AFU_ORTHOLOGUE AFUA_6G03040)-RELATED"/>
    <property type="match status" value="1"/>
</dbReference>
<organism evidence="8 9">
    <name type="scientific">Zopfia rhizophila CBS 207.26</name>
    <dbReference type="NCBI Taxonomy" id="1314779"/>
    <lineage>
        <taxon>Eukaryota</taxon>
        <taxon>Fungi</taxon>
        <taxon>Dikarya</taxon>
        <taxon>Ascomycota</taxon>
        <taxon>Pezizomycotina</taxon>
        <taxon>Dothideomycetes</taxon>
        <taxon>Dothideomycetes incertae sedis</taxon>
        <taxon>Zopfiaceae</taxon>
        <taxon>Zopfia</taxon>
    </lineage>
</organism>
<keyword evidence="2 6" id="KW-0812">Transmembrane</keyword>
<feature type="transmembrane region" description="Helical" evidence="6">
    <location>
        <begin position="62"/>
        <end position="81"/>
    </location>
</feature>
<proteinExistence type="predicted"/>
<evidence type="ECO:0000256" key="1">
    <source>
        <dbReference type="ARBA" id="ARBA00004141"/>
    </source>
</evidence>
<feature type="compositionally biased region" description="Basic and acidic residues" evidence="5">
    <location>
        <begin position="492"/>
        <end position="516"/>
    </location>
</feature>
<reference evidence="8" key="1">
    <citation type="journal article" date="2020" name="Stud. Mycol.">
        <title>101 Dothideomycetes genomes: a test case for predicting lifestyles and emergence of pathogens.</title>
        <authorList>
            <person name="Haridas S."/>
            <person name="Albert R."/>
            <person name="Binder M."/>
            <person name="Bloem J."/>
            <person name="Labutti K."/>
            <person name="Salamov A."/>
            <person name="Andreopoulos B."/>
            <person name="Baker S."/>
            <person name="Barry K."/>
            <person name="Bills G."/>
            <person name="Bluhm B."/>
            <person name="Cannon C."/>
            <person name="Castanera R."/>
            <person name="Culley D."/>
            <person name="Daum C."/>
            <person name="Ezra D."/>
            <person name="Gonzalez J."/>
            <person name="Henrissat B."/>
            <person name="Kuo A."/>
            <person name="Liang C."/>
            <person name="Lipzen A."/>
            <person name="Lutzoni F."/>
            <person name="Magnuson J."/>
            <person name="Mondo S."/>
            <person name="Nolan M."/>
            <person name="Ohm R."/>
            <person name="Pangilinan J."/>
            <person name="Park H.-J."/>
            <person name="Ramirez L."/>
            <person name="Alfaro M."/>
            <person name="Sun H."/>
            <person name="Tritt A."/>
            <person name="Yoshinaga Y."/>
            <person name="Zwiers L.-H."/>
            <person name="Turgeon B."/>
            <person name="Goodwin S."/>
            <person name="Spatafora J."/>
            <person name="Crous P."/>
            <person name="Grigoriev I."/>
        </authorList>
    </citation>
    <scope>NUCLEOTIDE SEQUENCE</scope>
    <source>
        <strain evidence="8">CBS 207.26</strain>
    </source>
</reference>
<feature type="domain" description="Major facilitator superfamily (MFS) profile" evidence="7">
    <location>
        <begin position="1"/>
        <end position="488"/>
    </location>
</feature>
<accession>A0A6A6DF40</accession>
<evidence type="ECO:0000256" key="3">
    <source>
        <dbReference type="ARBA" id="ARBA00022989"/>
    </source>
</evidence>
<dbReference type="InterPro" id="IPR011701">
    <property type="entry name" value="MFS"/>
</dbReference>
<dbReference type="Gene3D" id="1.20.1720.10">
    <property type="entry name" value="Multidrug resistance protein D"/>
    <property type="match status" value="1"/>
</dbReference>
<feature type="region of interest" description="Disordered" evidence="5">
    <location>
        <begin position="492"/>
        <end position="543"/>
    </location>
</feature>
<evidence type="ECO:0000313" key="9">
    <source>
        <dbReference type="Proteomes" id="UP000800200"/>
    </source>
</evidence>
<evidence type="ECO:0000256" key="4">
    <source>
        <dbReference type="ARBA" id="ARBA00023136"/>
    </source>
</evidence>
<dbReference type="OrthoDB" id="440553at2759"/>
<gene>
    <name evidence="8" type="ORF">K469DRAFT_604924</name>
</gene>
<feature type="transmembrane region" description="Helical" evidence="6">
    <location>
        <begin position="32"/>
        <end position="50"/>
    </location>
</feature>
<comment type="subcellular location">
    <subcellularLocation>
        <location evidence="1">Membrane</location>
        <topology evidence="1">Multi-pass membrane protein</topology>
    </subcellularLocation>
</comment>
<dbReference type="EMBL" id="ML994696">
    <property type="protein sequence ID" value="KAF2177012.1"/>
    <property type="molecule type" value="Genomic_DNA"/>
</dbReference>
<dbReference type="Proteomes" id="UP000800200">
    <property type="component" value="Unassembled WGS sequence"/>
</dbReference>
<feature type="transmembrane region" description="Helical" evidence="6">
    <location>
        <begin position="262"/>
        <end position="284"/>
    </location>
</feature>
<dbReference type="AlphaFoldDB" id="A0A6A6DF40"/>
<dbReference type="PROSITE" id="PS50850">
    <property type="entry name" value="MFS"/>
    <property type="match status" value="1"/>
</dbReference>
<evidence type="ECO:0000259" key="7">
    <source>
        <dbReference type="PROSITE" id="PS50850"/>
    </source>
</evidence>
<feature type="transmembrane region" description="Helical" evidence="6">
    <location>
        <begin position="184"/>
        <end position="206"/>
    </location>
</feature>
<dbReference type="GO" id="GO:0005886">
    <property type="term" value="C:plasma membrane"/>
    <property type="evidence" value="ECO:0007669"/>
    <property type="project" value="TreeGrafter"/>
</dbReference>
<evidence type="ECO:0000256" key="6">
    <source>
        <dbReference type="SAM" id="Phobius"/>
    </source>
</evidence>
<feature type="non-terminal residue" evidence="8">
    <location>
        <position position="1"/>
    </location>
</feature>
<dbReference type="GO" id="GO:0022857">
    <property type="term" value="F:transmembrane transporter activity"/>
    <property type="evidence" value="ECO:0007669"/>
    <property type="project" value="InterPro"/>
</dbReference>
<evidence type="ECO:0000313" key="8">
    <source>
        <dbReference type="EMBL" id="KAF2177012.1"/>
    </source>
</evidence>
<dbReference type="InterPro" id="IPR036259">
    <property type="entry name" value="MFS_trans_sf"/>
</dbReference>
<feature type="transmembrane region" description="Helical" evidence="6">
    <location>
        <begin position="150"/>
        <end position="172"/>
    </location>
</feature>
<feature type="transmembrane region" description="Helical" evidence="6">
    <location>
        <begin position="330"/>
        <end position="348"/>
    </location>
</feature>
<sequence>LCVGLWLSALETTIVATVLVSVASSLGDFHRSNWIVTSYLLTYTGFLTIFARCSDVFGRKTILLIGLVIFTLASYACGLANSMIQLIIFRAFQGLGGAGIYSLAMRVLTEIPDEKTMGPVAGLIGMVFACSSIAGPLLGGAIASTTNWNWVFFLNVPAGAILIVLAAVIFPNNEKPLHNTFKDILRVDWIGCWLSLAFIALLIFALESGGNEFEWNSAQITTSLVGSVACILLFGLWEAYLGKLPEDHPTLPIFPFRLLKNWTLNIALITAFIIGFPFMITIIYLPQSLQVAASRSTIRAGIDIIPLLIFSALGSGLGGAFCARKPIEREILTFSFALQLLGLGLLYYAPLKRSVTAGQYAYECIAGLGFGFSLSTIVIVARRAVQPDDLSVAMGFITQIRVLGALVGVACTQTLLNAVTRRDLVTFLGPADMAALRDSIQTIGKFPREQQEAVRSSYARGYKSQIIVSLGTAAAGFIIVLCMSIVNRRKSKTAEKRVSEHEEERELQRVSREPSQDLHPALRPLEDDLQSPPPVQVHSYIDA</sequence>
<dbReference type="SUPFAM" id="SSF103473">
    <property type="entry name" value="MFS general substrate transporter"/>
    <property type="match status" value="2"/>
</dbReference>
<feature type="transmembrane region" description="Helical" evidence="6">
    <location>
        <begin position="360"/>
        <end position="381"/>
    </location>
</feature>
<keyword evidence="3 6" id="KW-1133">Transmembrane helix</keyword>
<protein>
    <submittedName>
        <fullName evidence="8">MFS general substrate transporter</fullName>
    </submittedName>
</protein>
<dbReference type="InterPro" id="IPR020846">
    <property type="entry name" value="MFS_dom"/>
</dbReference>
<feature type="transmembrane region" description="Helical" evidence="6">
    <location>
        <begin position="120"/>
        <end position="144"/>
    </location>
</feature>
<feature type="transmembrane region" description="Helical" evidence="6">
    <location>
        <begin position="218"/>
        <end position="241"/>
    </location>
</feature>
<dbReference type="PANTHER" id="PTHR23501">
    <property type="entry name" value="MAJOR FACILITATOR SUPERFAMILY"/>
    <property type="match status" value="1"/>
</dbReference>
<keyword evidence="4 6" id="KW-0472">Membrane</keyword>
<feature type="transmembrane region" description="Helical" evidence="6">
    <location>
        <begin position="5"/>
        <end position="26"/>
    </location>
</feature>
<evidence type="ECO:0000256" key="5">
    <source>
        <dbReference type="SAM" id="MobiDB-lite"/>
    </source>
</evidence>
<feature type="transmembrane region" description="Helical" evidence="6">
    <location>
        <begin position="304"/>
        <end position="323"/>
    </location>
</feature>
<feature type="transmembrane region" description="Helical" evidence="6">
    <location>
        <begin position="466"/>
        <end position="486"/>
    </location>
</feature>
<keyword evidence="9" id="KW-1185">Reference proteome</keyword>
<feature type="transmembrane region" description="Helical" evidence="6">
    <location>
        <begin position="87"/>
        <end position="108"/>
    </location>
</feature>
<evidence type="ECO:0000256" key="2">
    <source>
        <dbReference type="ARBA" id="ARBA00022692"/>
    </source>
</evidence>